<evidence type="ECO:0000313" key="3">
    <source>
        <dbReference type="Proteomes" id="UP000233534"/>
    </source>
</evidence>
<dbReference type="OrthoDB" id="2381377at2"/>
<organism evidence="1 3">
    <name type="scientific">Acetivibrio saccincola</name>
    <dbReference type="NCBI Taxonomy" id="1677857"/>
    <lineage>
        <taxon>Bacteria</taxon>
        <taxon>Bacillati</taxon>
        <taxon>Bacillota</taxon>
        <taxon>Clostridia</taxon>
        <taxon>Eubacteriales</taxon>
        <taxon>Oscillospiraceae</taxon>
        <taxon>Acetivibrio</taxon>
    </lineage>
</organism>
<dbReference type="Proteomes" id="UP000239720">
    <property type="component" value="Unassembled WGS sequence"/>
</dbReference>
<dbReference type="Proteomes" id="UP000233534">
    <property type="component" value="Chromosome"/>
</dbReference>
<dbReference type="InterPro" id="IPR054688">
    <property type="entry name" value="CD1247_N"/>
</dbReference>
<dbReference type="RefSeq" id="WP_101301297.1">
    <property type="nucleotide sequence ID" value="NZ_CP025197.1"/>
</dbReference>
<sequence length="135" mass="14950">MGYVKERVAYLKGLVAGMNIDEATNEGKLFKEIIGVLDDIADSLTDIEETQEYLGEQVDSIDEDLGALESMLYDDCDDDGVIAEIECPHCHDIIELTEDMLDDEAGSFKCTSCGKDIMVEWDCNCDECSDEGEES</sequence>
<evidence type="ECO:0000313" key="1">
    <source>
        <dbReference type="EMBL" id="AUG57674.1"/>
    </source>
</evidence>
<dbReference type="EMBL" id="CP025197">
    <property type="protein sequence ID" value="AUG57674.1"/>
    <property type="molecule type" value="Genomic_DNA"/>
</dbReference>
<dbReference type="EMBL" id="NEMB01000003">
    <property type="protein sequence ID" value="PQQ67569.1"/>
    <property type="molecule type" value="Genomic_DNA"/>
</dbReference>
<accession>A0A2K9EC10</accession>
<evidence type="ECO:0000313" key="2">
    <source>
        <dbReference type="EMBL" id="PQQ67569.1"/>
    </source>
</evidence>
<name>A0A2K9EC10_9FIRM</name>
<gene>
    <name evidence="2" type="ORF">B9R14_12975</name>
    <name evidence="1" type="ORF">HVS_08840</name>
</gene>
<dbReference type="NCBIfam" id="NF045650">
    <property type="entry name" value="CD1247_Nterm"/>
    <property type="match status" value="1"/>
</dbReference>
<evidence type="ECO:0008006" key="5">
    <source>
        <dbReference type="Google" id="ProtNLM"/>
    </source>
</evidence>
<reference evidence="1 3" key="1">
    <citation type="submission" date="2017-12" db="EMBL/GenBank/DDBJ databases">
        <title>Complete genome sequence of Herbivorax saccincola GGR1, a novel Cellulosome-producing hydrolytic bacterium in a thermophilic biogas plant, established by Illumina and Nanopore MinION sequencing.</title>
        <authorList>
            <person name="Pechtl A."/>
            <person name="Ruckert C."/>
            <person name="Koeck D.E."/>
            <person name="Maus I."/>
            <person name="Winkler A."/>
            <person name="Kalinowski J."/>
            <person name="Puhler A."/>
            <person name="Schwarz W.W."/>
            <person name="Zverlov V.V."/>
            <person name="Schluter A."/>
            <person name="Liebl W."/>
        </authorList>
    </citation>
    <scope>NUCLEOTIDE SEQUENCE [LARGE SCALE GENOMIC DNA]</scope>
    <source>
        <strain evidence="1">GGR1</strain>
        <strain evidence="3">SR1</strain>
    </source>
</reference>
<protein>
    <recommendedName>
        <fullName evidence="5">Zinc ribbon domain-containing protein</fullName>
    </recommendedName>
</protein>
<proteinExistence type="predicted"/>
<keyword evidence="3" id="KW-1185">Reference proteome</keyword>
<dbReference type="KEGG" id="hsc:HVS_08840"/>
<reference evidence="2 4" key="2">
    <citation type="journal article" date="2018" name="Syst. Appl. Microbiol.">
        <title>Characterization and high-quality draft genome sequence of Herbivorax saccincola A7, an anaerobic, alkaliphilic, thermophilic, cellulolytic, and xylanolytic bacterium.</title>
        <authorList>
            <person name="Aikawa S."/>
            <person name="Baramee S."/>
            <person name="Sermsathanaswadi J."/>
            <person name="Thianheng P."/>
            <person name="Tachaapaikoon C."/>
            <person name="Shikata A."/>
            <person name="Waeonukul R."/>
            <person name="Pason P."/>
            <person name="Ratanakhanokchai K."/>
            <person name="Kosugi A."/>
        </authorList>
    </citation>
    <scope>NUCLEOTIDE SEQUENCE [LARGE SCALE GENOMIC DNA]</scope>
    <source>
        <strain evidence="2 4">A7</strain>
    </source>
</reference>
<evidence type="ECO:0000313" key="4">
    <source>
        <dbReference type="Proteomes" id="UP000239720"/>
    </source>
</evidence>
<dbReference type="AlphaFoldDB" id="A0A2K9EC10"/>